<dbReference type="Pfam" id="PF13715">
    <property type="entry name" value="CarbopepD_reg_2"/>
    <property type="match status" value="1"/>
</dbReference>
<dbReference type="Proteomes" id="UP000297861">
    <property type="component" value="Unassembled WGS sequence"/>
</dbReference>
<gene>
    <name evidence="2" type="ORF">E2605_16635</name>
</gene>
<comment type="caution">
    <text evidence="2">The sequence shown here is derived from an EMBL/GenBank/DDBJ whole genome shotgun (WGS) entry which is preliminary data.</text>
</comment>
<accession>A0A4Y8KXR7</accession>
<dbReference type="OrthoDB" id="1079187at2"/>
<dbReference type="InterPro" id="IPR008969">
    <property type="entry name" value="CarboxyPept-like_regulatory"/>
</dbReference>
<evidence type="ECO:0000313" key="3">
    <source>
        <dbReference type="Proteomes" id="UP000297861"/>
    </source>
</evidence>
<feature type="chain" id="PRO_5021358264" evidence="1">
    <location>
        <begin position="21"/>
        <end position="274"/>
    </location>
</feature>
<organism evidence="2 3">
    <name type="scientific">Dysgonomonas capnocytophagoides</name>
    <dbReference type="NCBI Taxonomy" id="45254"/>
    <lineage>
        <taxon>Bacteria</taxon>
        <taxon>Pseudomonadati</taxon>
        <taxon>Bacteroidota</taxon>
        <taxon>Bacteroidia</taxon>
        <taxon>Bacteroidales</taxon>
        <taxon>Dysgonomonadaceae</taxon>
        <taxon>Dysgonomonas</taxon>
    </lineage>
</organism>
<proteinExistence type="predicted"/>
<name>A0A4Y8KXR7_9BACT</name>
<keyword evidence="2" id="KW-0645">Protease</keyword>
<feature type="signal peptide" evidence="1">
    <location>
        <begin position="1"/>
        <end position="20"/>
    </location>
</feature>
<protein>
    <submittedName>
        <fullName evidence="2">Carboxypeptidase-like regulatory domain-containing protein</fullName>
    </submittedName>
</protein>
<reference evidence="2 3" key="1">
    <citation type="submission" date="2019-03" db="EMBL/GenBank/DDBJ databases">
        <title>San Antonio Military Medical Center submission to MRSN (WRAIR), pending publication.</title>
        <authorList>
            <person name="Blyth D.M."/>
            <person name="Mccarthy S.L."/>
            <person name="Schall S.E."/>
            <person name="Stam J.A."/>
            <person name="Ong A.C."/>
            <person name="Mcgann P.T."/>
        </authorList>
    </citation>
    <scope>NUCLEOTIDE SEQUENCE [LARGE SCALE GENOMIC DNA]</scope>
    <source>
        <strain evidence="2 3">MRSN571793</strain>
    </source>
</reference>
<dbReference type="AlphaFoldDB" id="A0A4Y8KXR7"/>
<keyword evidence="1" id="KW-0732">Signal</keyword>
<dbReference type="SUPFAM" id="SSF49464">
    <property type="entry name" value="Carboxypeptidase regulatory domain-like"/>
    <property type="match status" value="1"/>
</dbReference>
<evidence type="ECO:0000313" key="2">
    <source>
        <dbReference type="EMBL" id="TFD93775.1"/>
    </source>
</evidence>
<keyword evidence="3" id="KW-1185">Reference proteome</keyword>
<evidence type="ECO:0000256" key="1">
    <source>
        <dbReference type="SAM" id="SignalP"/>
    </source>
</evidence>
<keyword evidence="2" id="KW-0121">Carboxypeptidase</keyword>
<keyword evidence="2" id="KW-0378">Hydrolase</keyword>
<dbReference type="EMBL" id="SOML01000012">
    <property type="protein sequence ID" value="TFD93775.1"/>
    <property type="molecule type" value="Genomic_DNA"/>
</dbReference>
<dbReference type="GO" id="GO:0004180">
    <property type="term" value="F:carboxypeptidase activity"/>
    <property type="evidence" value="ECO:0007669"/>
    <property type="project" value="UniProtKB-KW"/>
</dbReference>
<sequence>MKITSILCFMILCTSLYSQNNTNSGTVKNKSNNELLEFVSIGIVGKEIGTVSGIDGSYSLIISPEFDKDSIKFSCIGYLPFIQEVAKYKSLPNKDVFLEPKDIVLNEIVINQLNLKEKILGNKYKARTFQGGFRENNKGFECGVLLKINKKTHLQELVCNIAECTYDSIMYRVNIYKEVGNKDFTNILDQPIYIMQKIENKRTSLEIDLSKYNIMVEDNTLVTLEHIADMGDGHLLFSGSPFKGSTCYFRKKSHSEWNKTPLKLGFNVKVLEEI</sequence>